<feature type="chain" id="PRO_5005893082" evidence="1">
    <location>
        <begin position="28"/>
        <end position="117"/>
    </location>
</feature>
<evidence type="ECO:0000313" key="3">
    <source>
        <dbReference type="WBParaSite" id="SMUV_0000392401-mRNA-1"/>
    </source>
</evidence>
<reference evidence="3" key="1">
    <citation type="submission" date="2017-02" db="UniProtKB">
        <authorList>
            <consortium name="WormBaseParasite"/>
        </authorList>
    </citation>
    <scope>IDENTIFICATION</scope>
</reference>
<dbReference type="WBParaSite" id="SMUV_0000392401-mRNA-1">
    <property type="protein sequence ID" value="SMUV_0000392401-mRNA-1"/>
    <property type="gene ID" value="SMUV_0000392401"/>
</dbReference>
<dbReference type="Proteomes" id="UP000046393">
    <property type="component" value="Unplaced"/>
</dbReference>
<sequence>MKCGQRGKKQRCYIALLFCCFIVMEHTAPNQQLQSAHYATSSSTAILTDLRGPSVKNCSVSVKPGRVTYVCDPDHILKLYEEFRIHFMLEQKVEECVSDRLDSSRAISLLFHMIVKL</sequence>
<evidence type="ECO:0000313" key="2">
    <source>
        <dbReference type="Proteomes" id="UP000046393"/>
    </source>
</evidence>
<accession>A0A0N5AHR2</accession>
<dbReference type="AlphaFoldDB" id="A0A0N5AHR2"/>
<name>A0A0N5AHR2_9BILA</name>
<organism evidence="2 3">
    <name type="scientific">Syphacia muris</name>
    <dbReference type="NCBI Taxonomy" id="451379"/>
    <lineage>
        <taxon>Eukaryota</taxon>
        <taxon>Metazoa</taxon>
        <taxon>Ecdysozoa</taxon>
        <taxon>Nematoda</taxon>
        <taxon>Chromadorea</taxon>
        <taxon>Rhabditida</taxon>
        <taxon>Spirurina</taxon>
        <taxon>Oxyuridomorpha</taxon>
        <taxon>Oxyuroidea</taxon>
        <taxon>Oxyuridae</taxon>
        <taxon>Syphacia</taxon>
    </lineage>
</organism>
<proteinExistence type="predicted"/>
<keyword evidence="2" id="KW-1185">Reference proteome</keyword>
<feature type="signal peptide" evidence="1">
    <location>
        <begin position="1"/>
        <end position="27"/>
    </location>
</feature>
<protein>
    <submittedName>
        <fullName evidence="3">Secreted protein</fullName>
    </submittedName>
</protein>
<evidence type="ECO:0000256" key="1">
    <source>
        <dbReference type="SAM" id="SignalP"/>
    </source>
</evidence>
<keyword evidence="1" id="KW-0732">Signal</keyword>